<organism evidence="3 4">
    <name type="scientific">Rubroshorea leprosula</name>
    <dbReference type="NCBI Taxonomy" id="152421"/>
    <lineage>
        <taxon>Eukaryota</taxon>
        <taxon>Viridiplantae</taxon>
        <taxon>Streptophyta</taxon>
        <taxon>Embryophyta</taxon>
        <taxon>Tracheophyta</taxon>
        <taxon>Spermatophyta</taxon>
        <taxon>Magnoliopsida</taxon>
        <taxon>eudicotyledons</taxon>
        <taxon>Gunneridae</taxon>
        <taxon>Pentapetalae</taxon>
        <taxon>rosids</taxon>
        <taxon>malvids</taxon>
        <taxon>Malvales</taxon>
        <taxon>Dipterocarpaceae</taxon>
        <taxon>Rubroshorea</taxon>
    </lineage>
</organism>
<gene>
    <name evidence="3" type="ORF">SLEP1_g14912</name>
</gene>
<keyword evidence="2" id="KW-1133">Transmembrane helix</keyword>
<proteinExistence type="predicted"/>
<dbReference type="AlphaFoldDB" id="A0AAV5IV57"/>
<evidence type="ECO:0000256" key="1">
    <source>
        <dbReference type="SAM" id="MobiDB-lite"/>
    </source>
</evidence>
<sequence length="88" mass="9851">MIMGRRERGGRLRGRHGRRDGGGIEEEFEDRGFEAGLLPHLLPLPFGVMIVIANLIGLHGARRPCRAPPATSGEWRTEGPRTRNRIKD</sequence>
<feature type="region of interest" description="Disordered" evidence="1">
    <location>
        <begin position="64"/>
        <end position="88"/>
    </location>
</feature>
<comment type="caution">
    <text evidence="3">The sequence shown here is derived from an EMBL/GenBank/DDBJ whole genome shotgun (WGS) entry which is preliminary data.</text>
</comment>
<accession>A0AAV5IV57</accession>
<evidence type="ECO:0000256" key="2">
    <source>
        <dbReference type="SAM" id="Phobius"/>
    </source>
</evidence>
<feature type="region of interest" description="Disordered" evidence="1">
    <location>
        <begin position="1"/>
        <end position="24"/>
    </location>
</feature>
<dbReference type="Proteomes" id="UP001054252">
    <property type="component" value="Unassembled WGS sequence"/>
</dbReference>
<protein>
    <submittedName>
        <fullName evidence="3">Uncharacterized protein</fullName>
    </submittedName>
</protein>
<keyword evidence="2" id="KW-0472">Membrane</keyword>
<keyword evidence="4" id="KW-1185">Reference proteome</keyword>
<evidence type="ECO:0000313" key="4">
    <source>
        <dbReference type="Proteomes" id="UP001054252"/>
    </source>
</evidence>
<keyword evidence="2" id="KW-0812">Transmembrane</keyword>
<feature type="compositionally biased region" description="Basic and acidic residues" evidence="1">
    <location>
        <begin position="75"/>
        <end position="88"/>
    </location>
</feature>
<reference evidence="3 4" key="1">
    <citation type="journal article" date="2021" name="Commun. Biol.">
        <title>The genome of Shorea leprosula (Dipterocarpaceae) highlights the ecological relevance of drought in aseasonal tropical rainforests.</title>
        <authorList>
            <person name="Ng K.K.S."/>
            <person name="Kobayashi M.J."/>
            <person name="Fawcett J.A."/>
            <person name="Hatakeyama M."/>
            <person name="Paape T."/>
            <person name="Ng C.H."/>
            <person name="Ang C.C."/>
            <person name="Tnah L.H."/>
            <person name="Lee C.T."/>
            <person name="Nishiyama T."/>
            <person name="Sese J."/>
            <person name="O'Brien M.J."/>
            <person name="Copetti D."/>
            <person name="Mohd Noor M.I."/>
            <person name="Ong R.C."/>
            <person name="Putra M."/>
            <person name="Sireger I.Z."/>
            <person name="Indrioko S."/>
            <person name="Kosugi Y."/>
            <person name="Izuno A."/>
            <person name="Isagi Y."/>
            <person name="Lee S.L."/>
            <person name="Shimizu K.K."/>
        </authorList>
    </citation>
    <scope>NUCLEOTIDE SEQUENCE [LARGE SCALE GENOMIC DNA]</scope>
    <source>
        <strain evidence="3">214</strain>
    </source>
</reference>
<dbReference type="EMBL" id="BPVZ01000018">
    <property type="protein sequence ID" value="GKV02476.1"/>
    <property type="molecule type" value="Genomic_DNA"/>
</dbReference>
<feature type="compositionally biased region" description="Basic and acidic residues" evidence="1">
    <location>
        <begin position="1"/>
        <end position="10"/>
    </location>
</feature>
<name>A0AAV5IV57_9ROSI</name>
<feature type="transmembrane region" description="Helical" evidence="2">
    <location>
        <begin position="37"/>
        <end position="56"/>
    </location>
</feature>
<evidence type="ECO:0000313" key="3">
    <source>
        <dbReference type="EMBL" id="GKV02476.1"/>
    </source>
</evidence>